<feature type="transmembrane region" description="Helical" evidence="2">
    <location>
        <begin position="16"/>
        <end position="34"/>
    </location>
</feature>
<keyword evidence="2" id="KW-1133">Transmembrane helix</keyword>
<feature type="compositionally biased region" description="Polar residues" evidence="1">
    <location>
        <begin position="134"/>
        <end position="154"/>
    </location>
</feature>
<dbReference type="PANTHER" id="PTHR28080:SF1">
    <property type="entry name" value="PEROXISOMAL BIOGENESIS FACTOR 3"/>
    <property type="match status" value="1"/>
</dbReference>
<dbReference type="InterPro" id="IPR006966">
    <property type="entry name" value="Peroxin-3"/>
</dbReference>
<feature type="region of interest" description="Disordered" evidence="1">
    <location>
        <begin position="494"/>
        <end position="522"/>
    </location>
</feature>
<comment type="caution">
    <text evidence="3">The sequence shown here is derived from an EMBL/GenBank/DDBJ whole genome shotgun (WGS) entry which is preliminary data.</text>
</comment>
<dbReference type="Proteomes" id="UP001140453">
    <property type="component" value="Unassembled WGS sequence"/>
</dbReference>
<feature type="compositionally biased region" description="Polar residues" evidence="1">
    <location>
        <begin position="494"/>
        <end position="512"/>
    </location>
</feature>
<feature type="region of interest" description="Disordered" evidence="1">
    <location>
        <begin position="300"/>
        <end position="321"/>
    </location>
</feature>
<name>A0A9W9CX53_9PEZI</name>
<evidence type="ECO:0000313" key="3">
    <source>
        <dbReference type="EMBL" id="KAJ4391833.1"/>
    </source>
</evidence>
<dbReference type="OrthoDB" id="45930at2759"/>
<keyword evidence="2" id="KW-0472">Membrane</keyword>
<dbReference type="GO" id="GO:0045046">
    <property type="term" value="P:protein import into peroxisome membrane"/>
    <property type="evidence" value="ECO:0007669"/>
    <property type="project" value="TreeGrafter"/>
</dbReference>
<dbReference type="Pfam" id="PF04882">
    <property type="entry name" value="Peroxin-3"/>
    <property type="match status" value="1"/>
</dbReference>
<dbReference type="GO" id="GO:0030674">
    <property type="term" value="F:protein-macromolecule adaptor activity"/>
    <property type="evidence" value="ECO:0007669"/>
    <property type="project" value="TreeGrafter"/>
</dbReference>
<sequence>MFAATRRWLRRNRTPITVTVGLIGAGYVVTQYVVSKLNEARERMSNDRIAKENLRRRFQQNQEDCTYTVLALLPTAATKILETLDVEKITLEIQQMKGGNGTNKSVLSGSGDSMSLPETVGLTDEDGRSMISASESGVHASQITVPPASQTSEGGEQAQPAKPKRSKRQLWGDVTISSITRAFTLMYTLALLTMLTRIQLNLLGRRSYLSSVVSLATGSNTATISLENKDDDNSTEAYGDDFEVNRKYLTFSWWLLNKGWVDVMQRVEAAVRQVFGQMSPRDQVTFESFSKLTEEVRRLVEGGSPPGQSQQTGGTSTQWLPFLLPTPDQEEYVLRESGILDDSAASQTQRTDREPSTPTSALSLRRLLDETSDLIESPTFTHVLTQILDAGFSVLLDRKLAEGPFELPPSPTSPAAAAQIIVDVSADVVRDRAEKKVLLPKCLSVLTRQAHNIGNGVPNDYLQAMESVQDLEGFAAVVYSSNWENEIREENLMPPSTTNTTASSVRQSTLLTQGEGPGEESLVLVDPSQSSFESVWAKVTEKA</sequence>
<feature type="compositionally biased region" description="Polar residues" evidence="1">
    <location>
        <begin position="102"/>
        <end position="113"/>
    </location>
</feature>
<feature type="region of interest" description="Disordered" evidence="1">
    <location>
        <begin position="100"/>
        <end position="120"/>
    </location>
</feature>
<evidence type="ECO:0000256" key="1">
    <source>
        <dbReference type="SAM" id="MobiDB-lite"/>
    </source>
</evidence>
<protein>
    <submittedName>
        <fullName evidence="3">Peroxin</fullName>
    </submittedName>
</protein>
<evidence type="ECO:0000313" key="4">
    <source>
        <dbReference type="Proteomes" id="UP001140453"/>
    </source>
</evidence>
<organism evidence="3 4">
    <name type="scientific">Gnomoniopsis smithogilvyi</name>
    <dbReference type="NCBI Taxonomy" id="1191159"/>
    <lineage>
        <taxon>Eukaryota</taxon>
        <taxon>Fungi</taxon>
        <taxon>Dikarya</taxon>
        <taxon>Ascomycota</taxon>
        <taxon>Pezizomycotina</taxon>
        <taxon>Sordariomycetes</taxon>
        <taxon>Sordariomycetidae</taxon>
        <taxon>Diaporthales</taxon>
        <taxon>Gnomoniaceae</taxon>
        <taxon>Gnomoniopsis</taxon>
    </lineage>
</organism>
<dbReference type="EMBL" id="JAPEVB010000003">
    <property type="protein sequence ID" value="KAJ4391833.1"/>
    <property type="molecule type" value="Genomic_DNA"/>
</dbReference>
<dbReference type="AlphaFoldDB" id="A0A9W9CX53"/>
<reference evidence="3" key="1">
    <citation type="submission" date="2022-10" db="EMBL/GenBank/DDBJ databases">
        <title>Tapping the CABI collections for fungal endophytes: first genome assemblies for Collariella, Neodidymelliopsis, Ascochyta clinopodiicola, Didymella pomorum, Didymosphaeria variabile, Neocosmospora piperis and Neocucurbitaria cava.</title>
        <authorList>
            <person name="Hill R."/>
        </authorList>
    </citation>
    <scope>NUCLEOTIDE SEQUENCE</scope>
    <source>
        <strain evidence="3">IMI 355082</strain>
    </source>
</reference>
<dbReference type="PANTHER" id="PTHR28080">
    <property type="entry name" value="PEROXISOMAL BIOGENESIS FACTOR 3"/>
    <property type="match status" value="1"/>
</dbReference>
<dbReference type="GO" id="GO:0005778">
    <property type="term" value="C:peroxisomal membrane"/>
    <property type="evidence" value="ECO:0007669"/>
    <property type="project" value="InterPro"/>
</dbReference>
<accession>A0A9W9CX53</accession>
<keyword evidence="2" id="KW-0812">Transmembrane</keyword>
<feature type="region of interest" description="Disordered" evidence="1">
    <location>
        <begin position="134"/>
        <end position="167"/>
    </location>
</feature>
<gene>
    <name evidence="3" type="primary">PEX3</name>
    <name evidence="3" type="ORF">N0V93_005453</name>
</gene>
<evidence type="ECO:0000256" key="2">
    <source>
        <dbReference type="SAM" id="Phobius"/>
    </source>
</evidence>
<proteinExistence type="predicted"/>
<feature type="compositionally biased region" description="Low complexity" evidence="1">
    <location>
        <begin position="302"/>
        <end position="318"/>
    </location>
</feature>
<keyword evidence="4" id="KW-1185">Reference proteome</keyword>